<feature type="transmembrane region" description="Helical" evidence="8">
    <location>
        <begin position="131"/>
        <end position="153"/>
    </location>
</feature>
<evidence type="ECO:0000256" key="6">
    <source>
        <dbReference type="ARBA" id="ARBA00023136"/>
    </source>
</evidence>
<evidence type="ECO:0000256" key="3">
    <source>
        <dbReference type="ARBA" id="ARBA00022692"/>
    </source>
</evidence>
<evidence type="ECO:0000256" key="2">
    <source>
        <dbReference type="ARBA" id="ARBA00005982"/>
    </source>
</evidence>
<dbReference type="AlphaFoldDB" id="A0A7I8VY75"/>
<proteinExistence type="inferred from homology"/>
<keyword evidence="10" id="KW-1185">Reference proteome</keyword>
<evidence type="ECO:0000256" key="5">
    <source>
        <dbReference type="ARBA" id="ARBA00022989"/>
    </source>
</evidence>
<feature type="transmembrane region" description="Helical" evidence="8">
    <location>
        <begin position="241"/>
        <end position="258"/>
    </location>
</feature>
<accession>A0A7I8VY75</accession>
<evidence type="ECO:0000256" key="7">
    <source>
        <dbReference type="SAM" id="MobiDB-lite"/>
    </source>
</evidence>
<dbReference type="InterPro" id="IPR036259">
    <property type="entry name" value="MFS_trans_sf"/>
</dbReference>
<feature type="transmembrane region" description="Helical" evidence="8">
    <location>
        <begin position="278"/>
        <end position="302"/>
    </location>
</feature>
<dbReference type="GO" id="GO:0015833">
    <property type="term" value="P:peptide transport"/>
    <property type="evidence" value="ECO:0007669"/>
    <property type="project" value="UniProtKB-KW"/>
</dbReference>
<feature type="transmembrane region" description="Helical" evidence="8">
    <location>
        <begin position="450"/>
        <end position="469"/>
    </location>
</feature>
<evidence type="ECO:0000256" key="8">
    <source>
        <dbReference type="SAM" id="Phobius"/>
    </source>
</evidence>
<evidence type="ECO:0000313" key="10">
    <source>
        <dbReference type="Proteomes" id="UP000549394"/>
    </source>
</evidence>
<dbReference type="Proteomes" id="UP000549394">
    <property type="component" value="Unassembled WGS sequence"/>
</dbReference>
<dbReference type="InterPro" id="IPR000109">
    <property type="entry name" value="POT_fam"/>
</dbReference>
<gene>
    <name evidence="9" type="ORF">DGYR_LOCUS7748</name>
</gene>
<comment type="similarity">
    <text evidence="2">Belongs to the major facilitator superfamily. Proton-dependent oligopeptide transporter (POT/PTR) (TC 2.A.17) family.</text>
</comment>
<organism evidence="9 10">
    <name type="scientific">Dimorphilus gyrociliatus</name>
    <dbReference type="NCBI Taxonomy" id="2664684"/>
    <lineage>
        <taxon>Eukaryota</taxon>
        <taxon>Metazoa</taxon>
        <taxon>Spiralia</taxon>
        <taxon>Lophotrochozoa</taxon>
        <taxon>Annelida</taxon>
        <taxon>Polychaeta</taxon>
        <taxon>Polychaeta incertae sedis</taxon>
        <taxon>Dinophilidae</taxon>
        <taxon>Dimorphilus</taxon>
    </lineage>
</organism>
<comment type="subcellular location">
    <subcellularLocation>
        <location evidence="1">Membrane</location>
        <topology evidence="1">Multi-pass membrane protein</topology>
    </subcellularLocation>
</comment>
<keyword evidence="3 8" id="KW-0812">Transmembrane</keyword>
<evidence type="ECO:0000256" key="4">
    <source>
        <dbReference type="ARBA" id="ARBA00022856"/>
    </source>
</evidence>
<feature type="compositionally biased region" description="Polar residues" evidence="7">
    <location>
        <begin position="16"/>
        <end position="25"/>
    </location>
</feature>
<feature type="transmembrane region" description="Helical" evidence="8">
    <location>
        <begin position="159"/>
        <end position="178"/>
    </location>
</feature>
<feature type="region of interest" description="Disordered" evidence="7">
    <location>
        <begin position="1"/>
        <end position="25"/>
    </location>
</feature>
<keyword evidence="5 8" id="KW-1133">Transmembrane helix</keyword>
<evidence type="ECO:0000256" key="1">
    <source>
        <dbReference type="ARBA" id="ARBA00004141"/>
    </source>
</evidence>
<keyword evidence="4" id="KW-0571">Peptide transport</keyword>
<keyword evidence="4" id="KW-0813">Transport</keyword>
<keyword evidence="6 8" id="KW-0472">Membrane</keyword>
<dbReference type="EMBL" id="CAJFCJ010000010">
    <property type="protein sequence ID" value="CAD5119517.1"/>
    <property type="molecule type" value="Genomic_DNA"/>
</dbReference>
<dbReference type="Pfam" id="PF00854">
    <property type="entry name" value="PTR2"/>
    <property type="match status" value="1"/>
</dbReference>
<comment type="caution">
    <text evidence="9">The sequence shown here is derived from an EMBL/GenBank/DDBJ whole genome shotgun (WGS) entry which is preliminary data.</text>
</comment>
<dbReference type="PANTHER" id="PTHR11654">
    <property type="entry name" value="OLIGOPEPTIDE TRANSPORTER-RELATED"/>
    <property type="match status" value="1"/>
</dbReference>
<name>A0A7I8VY75_9ANNE</name>
<dbReference type="GO" id="GO:0022857">
    <property type="term" value="F:transmembrane transporter activity"/>
    <property type="evidence" value="ECO:0007669"/>
    <property type="project" value="InterPro"/>
</dbReference>
<protein>
    <submittedName>
        <fullName evidence="9">DgyrCDS8119</fullName>
    </submittedName>
</protein>
<feature type="transmembrane region" description="Helical" evidence="8">
    <location>
        <begin position="323"/>
        <end position="343"/>
    </location>
</feature>
<sequence>MDSDIAPLIDEEHNRNMSNPGTDSNNRLSVRRKLNALGILVTEMCERMTFYSISGNIVIFCQNMLKFSSATAATINGAFIGTCYFSPILGGAIADSYAVFVAIGTGGIKANVGPFGADQVKEGGSKAVEVFFFWFYWFINCGTIFSFTVVVYLQQNVSFAIGYAVPSAGMLIAIKIFLAKRNHYEHPKIQGSVLKKMFGVGFYLLRNCRKRGINDAKTCFDKAKINFGGPYSNEDVTNFKLLLKVIPIFLFTIIYWTLNTQSGSYFVIQGERLRVKVNSFTIPVASLNIFNSVCIMLFIPLMDRVIYPLMDKFGKKPTQLQRLGFGMIVITTSFLISGGLEIVRKKDIEKNGVIQQVIGDKTYNASHVTILGQIPQFALTGASEVFTSITSLEFAYSQAPKSLKSVIMGINLMMTGLGSYLGSLLINVIKKATANDPWLPDDINKGKLEYFFFLLAGLMALNFLIFIPVSKSYQYVTKETDELGEDNAEEEHKNEN</sequence>
<dbReference type="SUPFAM" id="SSF103473">
    <property type="entry name" value="MFS general substrate transporter"/>
    <property type="match status" value="1"/>
</dbReference>
<keyword evidence="4" id="KW-0653">Protein transport</keyword>
<dbReference type="GO" id="GO:0016020">
    <property type="term" value="C:membrane"/>
    <property type="evidence" value="ECO:0007669"/>
    <property type="project" value="UniProtKB-SubCell"/>
</dbReference>
<feature type="transmembrane region" description="Helical" evidence="8">
    <location>
        <begin position="406"/>
        <end position="429"/>
    </location>
</feature>
<dbReference type="Gene3D" id="1.20.1250.20">
    <property type="entry name" value="MFS general substrate transporter like domains"/>
    <property type="match status" value="2"/>
</dbReference>
<reference evidence="9 10" key="1">
    <citation type="submission" date="2020-08" db="EMBL/GenBank/DDBJ databases">
        <authorList>
            <person name="Hejnol A."/>
        </authorList>
    </citation>
    <scope>NUCLEOTIDE SEQUENCE [LARGE SCALE GENOMIC DNA]</scope>
</reference>
<evidence type="ECO:0000313" key="9">
    <source>
        <dbReference type="EMBL" id="CAD5119517.1"/>
    </source>
</evidence>
<dbReference type="OrthoDB" id="8904098at2759"/>